<keyword evidence="7" id="KW-1185">Reference proteome</keyword>
<dbReference type="Proteomes" id="UP000307956">
    <property type="component" value="Unassembled WGS sequence"/>
</dbReference>
<evidence type="ECO:0000259" key="4">
    <source>
        <dbReference type="Pfam" id="PF00891"/>
    </source>
</evidence>
<reference evidence="6 7" key="1">
    <citation type="submission" date="2019-04" db="EMBL/GenBank/DDBJ databases">
        <title>Azoarcus rhizosphaerae sp. nov. isolated from rhizosphere of Ficus religiosa.</title>
        <authorList>
            <person name="Lin S.-Y."/>
            <person name="Hameed A."/>
            <person name="Hsu Y.-H."/>
            <person name="Young C.-C."/>
        </authorList>
    </citation>
    <scope>NUCLEOTIDE SEQUENCE [LARGE SCALE GENOMIC DNA]</scope>
    <source>
        <strain evidence="6 7">CC-YHH848</strain>
    </source>
</reference>
<dbReference type="SUPFAM" id="SSF53335">
    <property type="entry name" value="S-adenosyl-L-methionine-dependent methyltransferases"/>
    <property type="match status" value="1"/>
</dbReference>
<evidence type="ECO:0000256" key="1">
    <source>
        <dbReference type="ARBA" id="ARBA00022603"/>
    </source>
</evidence>
<feature type="domain" description="O-methyltransferase C-terminal" evidence="4">
    <location>
        <begin position="153"/>
        <end position="321"/>
    </location>
</feature>
<dbReference type="Gene3D" id="3.40.50.150">
    <property type="entry name" value="Vaccinia Virus protein VP39"/>
    <property type="match status" value="1"/>
</dbReference>
<keyword evidence="3" id="KW-0949">S-adenosyl-L-methionine</keyword>
<dbReference type="PROSITE" id="PS51683">
    <property type="entry name" value="SAM_OMT_II"/>
    <property type="match status" value="1"/>
</dbReference>
<evidence type="ECO:0000313" key="6">
    <source>
        <dbReference type="EMBL" id="THF61234.1"/>
    </source>
</evidence>
<keyword evidence="2 6" id="KW-0808">Transferase</keyword>
<evidence type="ECO:0000256" key="2">
    <source>
        <dbReference type="ARBA" id="ARBA00022679"/>
    </source>
</evidence>
<dbReference type="InterPro" id="IPR036388">
    <property type="entry name" value="WH-like_DNA-bd_sf"/>
</dbReference>
<dbReference type="InterPro" id="IPR016461">
    <property type="entry name" value="COMT-like"/>
</dbReference>
<dbReference type="InterPro" id="IPR036390">
    <property type="entry name" value="WH_DNA-bd_sf"/>
</dbReference>
<dbReference type="Pfam" id="PF08100">
    <property type="entry name" value="Dimerisation"/>
    <property type="match status" value="1"/>
</dbReference>
<dbReference type="Gene3D" id="1.10.10.10">
    <property type="entry name" value="Winged helix-like DNA-binding domain superfamily/Winged helix DNA-binding domain"/>
    <property type="match status" value="1"/>
</dbReference>
<dbReference type="OrthoDB" id="8700339at2"/>
<comment type="caution">
    <text evidence="6">The sequence shown here is derived from an EMBL/GenBank/DDBJ whole genome shotgun (WGS) entry which is preliminary data.</text>
</comment>
<sequence length="350" mass="37120">MIPCPEPVTSPHALQACWDMQLAGVGADALRVALECGLFAHLAGYASPGEVADRLALDAAGAGYVLELLWGMELVERDGAAPRYRNLPVAARYLDPASGQYCGDALLFRHRVVREVGAGLGDRLRTGAGRAANPDAAAARRAWAEAARTQIAQEQRAVTAEVAVGLLAALPEFRQATRLLDLGGGPGLVAIAAARAQPDLGGVVFEYEEAAAVAREHIAAAGLSRRLSAVGGDLATDALGEGFDLVWCSSVLHFVPDIPDVLDRVRRAMRPGGVLVCCHGELRAEARDAWRVLQYYLPLRMQGRHVLAEGELACCLARAGFIDIQRIDGVRFPVAPVTALIARKARGEGE</sequence>
<proteinExistence type="predicted"/>
<name>A0A4S4ANM0_9RHOO</name>
<accession>A0A4S4ANM0</accession>
<protein>
    <submittedName>
        <fullName evidence="6">Methyltransferase</fullName>
    </submittedName>
</protein>
<dbReference type="GO" id="GO:0032259">
    <property type="term" value="P:methylation"/>
    <property type="evidence" value="ECO:0007669"/>
    <property type="project" value="UniProtKB-KW"/>
</dbReference>
<gene>
    <name evidence="6" type="ORF">E6O51_10450</name>
</gene>
<dbReference type="InterPro" id="IPR029063">
    <property type="entry name" value="SAM-dependent_MTases_sf"/>
</dbReference>
<dbReference type="CDD" id="cd02440">
    <property type="entry name" value="AdoMet_MTases"/>
    <property type="match status" value="1"/>
</dbReference>
<dbReference type="SUPFAM" id="SSF46785">
    <property type="entry name" value="Winged helix' DNA-binding domain"/>
    <property type="match status" value="1"/>
</dbReference>
<feature type="domain" description="O-methyltransferase dimerisation" evidence="5">
    <location>
        <begin position="28"/>
        <end position="94"/>
    </location>
</feature>
<dbReference type="EMBL" id="SSOD01000007">
    <property type="protein sequence ID" value="THF61234.1"/>
    <property type="molecule type" value="Genomic_DNA"/>
</dbReference>
<dbReference type="AlphaFoldDB" id="A0A4S4ANM0"/>
<evidence type="ECO:0000313" key="7">
    <source>
        <dbReference type="Proteomes" id="UP000307956"/>
    </source>
</evidence>
<organism evidence="6 7">
    <name type="scientific">Pseudothauera rhizosphaerae</name>
    <dbReference type="NCBI Taxonomy" id="2565932"/>
    <lineage>
        <taxon>Bacteria</taxon>
        <taxon>Pseudomonadati</taxon>
        <taxon>Pseudomonadota</taxon>
        <taxon>Betaproteobacteria</taxon>
        <taxon>Rhodocyclales</taxon>
        <taxon>Zoogloeaceae</taxon>
        <taxon>Pseudothauera</taxon>
    </lineage>
</organism>
<dbReference type="InterPro" id="IPR012967">
    <property type="entry name" value="COMT_dimerisation"/>
</dbReference>
<dbReference type="InterPro" id="IPR001077">
    <property type="entry name" value="COMT_C"/>
</dbReference>
<keyword evidence="1 6" id="KW-0489">Methyltransferase</keyword>
<dbReference type="Pfam" id="PF00891">
    <property type="entry name" value="Methyltransf_2"/>
    <property type="match status" value="1"/>
</dbReference>
<dbReference type="RefSeq" id="WP_136384939.1">
    <property type="nucleotide sequence ID" value="NZ_SSOD01000007.1"/>
</dbReference>
<dbReference type="GO" id="GO:0008171">
    <property type="term" value="F:O-methyltransferase activity"/>
    <property type="evidence" value="ECO:0007669"/>
    <property type="project" value="InterPro"/>
</dbReference>
<evidence type="ECO:0000256" key="3">
    <source>
        <dbReference type="ARBA" id="ARBA00022691"/>
    </source>
</evidence>
<dbReference type="GO" id="GO:0046983">
    <property type="term" value="F:protein dimerization activity"/>
    <property type="evidence" value="ECO:0007669"/>
    <property type="project" value="InterPro"/>
</dbReference>
<evidence type="ECO:0000259" key="5">
    <source>
        <dbReference type="Pfam" id="PF08100"/>
    </source>
</evidence>